<feature type="compositionally biased region" description="Polar residues" evidence="1">
    <location>
        <begin position="19"/>
        <end position="34"/>
    </location>
</feature>
<gene>
    <name evidence="2" type="ORF">Salat_1890400</name>
</gene>
<reference evidence="2" key="1">
    <citation type="submission" date="2020-06" db="EMBL/GenBank/DDBJ databases">
        <authorList>
            <person name="Li T."/>
            <person name="Hu X."/>
            <person name="Zhang T."/>
            <person name="Song X."/>
            <person name="Zhang H."/>
            <person name="Dai N."/>
            <person name="Sheng W."/>
            <person name="Hou X."/>
            <person name="Wei L."/>
        </authorList>
    </citation>
    <scope>NUCLEOTIDE SEQUENCE</scope>
    <source>
        <strain evidence="2">3651</strain>
        <tissue evidence="2">Leaf</tissue>
    </source>
</reference>
<evidence type="ECO:0000313" key="2">
    <source>
        <dbReference type="EMBL" id="KAK4423078.1"/>
    </source>
</evidence>
<comment type="caution">
    <text evidence="2">The sequence shown here is derived from an EMBL/GenBank/DDBJ whole genome shotgun (WGS) entry which is preliminary data.</text>
</comment>
<reference evidence="2" key="2">
    <citation type="journal article" date="2024" name="Plant">
        <title>Genomic evolution and insights into agronomic trait innovations of Sesamum species.</title>
        <authorList>
            <person name="Miao H."/>
            <person name="Wang L."/>
            <person name="Qu L."/>
            <person name="Liu H."/>
            <person name="Sun Y."/>
            <person name="Le M."/>
            <person name="Wang Q."/>
            <person name="Wei S."/>
            <person name="Zheng Y."/>
            <person name="Lin W."/>
            <person name="Duan Y."/>
            <person name="Cao H."/>
            <person name="Xiong S."/>
            <person name="Wang X."/>
            <person name="Wei L."/>
            <person name="Li C."/>
            <person name="Ma Q."/>
            <person name="Ju M."/>
            <person name="Zhao R."/>
            <person name="Li G."/>
            <person name="Mu C."/>
            <person name="Tian Q."/>
            <person name="Mei H."/>
            <person name="Zhang T."/>
            <person name="Gao T."/>
            <person name="Zhang H."/>
        </authorList>
    </citation>
    <scope>NUCLEOTIDE SEQUENCE</scope>
    <source>
        <strain evidence="2">3651</strain>
    </source>
</reference>
<evidence type="ECO:0000256" key="1">
    <source>
        <dbReference type="SAM" id="MobiDB-lite"/>
    </source>
</evidence>
<proteinExistence type="predicted"/>
<dbReference type="AlphaFoldDB" id="A0AAE2CI60"/>
<accession>A0AAE2CI60</accession>
<organism evidence="2 3">
    <name type="scientific">Sesamum alatum</name>
    <dbReference type="NCBI Taxonomy" id="300844"/>
    <lineage>
        <taxon>Eukaryota</taxon>
        <taxon>Viridiplantae</taxon>
        <taxon>Streptophyta</taxon>
        <taxon>Embryophyta</taxon>
        <taxon>Tracheophyta</taxon>
        <taxon>Spermatophyta</taxon>
        <taxon>Magnoliopsida</taxon>
        <taxon>eudicotyledons</taxon>
        <taxon>Gunneridae</taxon>
        <taxon>Pentapetalae</taxon>
        <taxon>asterids</taxon>
        <taxon>lamiids</taxon>
        <taxon>Lamiales</taxon>
        <taxon>Pedaliaceae</taxon>
        <taxon>Sesamum</taxon>
    </lineage>
</organism>
<dbReference type="EMBL" id="JACGWO010000007">
    <property type="protein sequence ID" value="KAK4423078.1"/>
    <property type="molecule type" value="Genomic_DNA"/>
</dbReference>
<name>A0AAE2CI60_9LAMI</name>
<sequence>MTEWNPKIGFVGVEEEPPLSNNMNVDSTINSSNATKRTSTSSKKRKSPEAYPELPQLVHMVTIFCDLANIGLGLLTRVFENEFDDPDKRGLVLEAVEYFLELMKTKVFLLLVDKVNEPKDI</sequence>
<feature type="region of interest" description="Disordered" evidence="1">
    <location>
        <begin position="1"/>
        <end position="50"/>
    </location>
</feature>
<evidence type="ECO:0000313" key="3">
    <source>
        <dbReference type="Proteomes" id="UP001293254"/>
    </source>
</evidence>
<dbReference type="Proteomes" id="UP001293254">
    <property type="component" value="Unassembled WGS sequence"/>
</dbReference>
<protein>
    <submittedName>
        <fullName evidence="2">Uncharacterized protein</fullName>
    </submittedName>
</protein>
<keyword evidence="3" id="KW-1185">Reference proteome</keyword>